<dbReference type="InterPro" id="IPR000595">
    <property type="entry name" value="cNMP-bd_dom"/>
</dbReference>
<dbReference type="Proteomes" id="UP001549111">
    <property type="component" value="Unassembled WGS sequence"/>
</dbReference>
<organism evidence="7 8">
    <name type="scientific">Sphaerotilus sulfidivorans</name>
    <dbReference type="NCBI Taxonomy" id="639200"/>
    <lineage>
        <taxon>Bacteria</taxon>
        <taxon>Pseudomonadati</taxon>
        <taxon>Pseudomonadota</taxon>
        <taxon>Betaproteobacteria</taxon>
        <taxon>Burkholderiales</taxon>
        <taxon>Sphaerotilaceae</taxon>
        <taxon>Sphaerotilus</taxon>
    </lineage>
</organism>
<evidence type="ECO:0000256" key="1">
    <source>
        <dbReference type="ARBA" id="ARBA00023015"/>
    </source>
</evidence>
<dbReference type="Gene3D" id="1.10.10.10">
    <property type="entry name" value="Winged helix-like DNA-binding domain superfamily/Winged helix DNA-binding domain"/>
    <property type="match status" value="1"/>
</dbReference>
<dbReference type="InterPro" id="IPR050397">
    <property type="entry name" value="Env_Response_Regulators"/>
</dbReference>
<proteinExistence type="predicted"/>
<keyword evidence="3" id="KW-0804">Transcription</keyword>
<dbReference type="GO" id="GO:0005829">
    <property type="term" value="C:cytosol"/>
    <property type="evidence" value="ECO:0007669"/>
    <property type="project" value="TreeGrafter"/>
</dbReference>
<dbReference type="PANTHER" id="PTHR24567">
    <property type="entry name" value="CRP FAMILY TRANSCRIPTIONAL REGULATORY PROTEIN"/>
    <property type="match status" value="1"/>
</dbReference>
<gene>
    <name evidence="6" type="ORF">ABIC99_003376</name>
    <name evidence="7" type="ORF">EWH46_18800</name>
</gene>
<dbReference type="OrthoDB" id="9777588at2"/>
<evidence type="ECO:0000256" key="2">
    <source>
        <dbReference type="ARBA" id="ARBA00023125"/>
    </source>
</evidence>
<dbReference type="InterPro" id="IPR036388">
    <property type="entry name" value="WH-like_DNA-bd_sf"/>
</dbReference>
<dbReference type="InterPro" id="IPR012318">
    <property type="entry name" value="HTH_CRP"/>
</dbReference>
<accession>A0A5C1Q7P7</accession>
<dbReference type="EMBL" id="JBEPLS010000018">
    <property type="protein sequence ID" value="MET3605546.1"/>
    <property type="molecule type" value="Genomic_DNA"/>
</dbReference>
<geneLocation type="plasmid" evidence="8">
    <name>psna507_unt10</name>
</geneLocation>
<evidence type="ECO:0000259" key="5">
    <source>
        <dbReference type="PROSITE" id="PS51063"/>
    </source>
</evidence>
<dbReference type="Pfam" id="PF00027">
    <property type="entry name" value="cNMP_binding"/>
    <property type="match status" value="1"/>
</dbReference>
<evidence type="ECO:0000259" key="4">
    <source>
        <dbReference type="PROSITE" id="PS50042"/>
    </source>
</evidence>
<keyword evidence="1" id="KW-0805">Transcription regulation</keyword>
<dbReference type="PROSITE" id="PS51063">
    <property type="entry name" value="HTH_CRP_2"/>
    <property type="match status" value="1"/>
</dbReference>
<keyword evidence="9" id="KW-1185">Reference proteome</keyword>
<evidence type="ECO:0000313" key="6">
    <source>
        <dbReference type="EMBL" id="MET3605546.1"/>
    </source>
</evidence>
<dbReference type="SMART" id="SM00100">
    <property type="entry name" value="cNMP"/>
    <property type="match status" value="1"/>
</dbReference>
<dbReference type="SUPFAM" id="SSF51206">
    <property type="entry name" value="cAMP-binding domain-like"/>
    <property type="match status" value="1"/>
</dbReference>
<dbReference type="SMART" id="SM00419">
    <property type="entry name" value="HTH_CRP"/>
    <property type="match status" value="1"/>
</dbReference>
<evidence type="ECO:0000313" key="9">
    <source>
        <dbReference type="Proteomes" id="UP001549111"/>
    </source>
</evidence>
<dbReference type="PANTHER" id="PTHR24567:SF74">
    <property type="entry name" value="HTH-TYPE TRANSCRIPTIONAL REGULATOR ARCR"/>
    <property type="match status" value="1"/>
</dbReference>
<dbReference type="Pfam" id="PF13545">
    <property type="entry name" value="HTH_Crp_2"/>
    <property type="match status" value="1"/>
</dbReference>
<evidence type="ECO:0000313" key="8">
    <source>
        <dbReference type="Proteomes" id="UP000323522"/>
    </source>
</evidence>
<protein>
    <submittedName>
        <fullName evidence="6">CRP-like cAMP-binding protein</fullName>
    </submittedName>
    <submittedName>
        <fullName evidence="7">Crp/Fnr family transcriptional regulator</fullName>
    </submittedName>
</protein>
<dbReference type="KEGG" id="snn:EWH46_18800"/>
<dbReference type="AlphaFoldDB" id="A0A5C1Q7P7"/>
<dbReference type="SUPFAM" id="SSF46785">
    <property type="entry name" value="Winged helix' DNA-binding domain"/>
    <property type="match status" value="1"/>
</dbReference>
<dbReference type="GO" id="GO:0003677">
    <property type="term" value="F:DNA binding"/>
    <property type="evidence" value="ECO:0007669"/>
    <property type="project" value="UniProtKB-KW"/>
</dbReference>
<dbReference type="GO" id="GO:0003700">
    <property type="term" value="F:DNA-binding transcription factor activity"/>
    <property type="evidence" value="ECO:0007669"/>
    <property type="project" value="TreeGrafter"/>
</dbReference>
<dbReference type="CDD" id="cd00038">
    <property type="entry name" value="CAP_ED"/>
    <property type="match status" value="1"/>
</dbReference>
<feature type="domain" description="HTH crp-type" evidence="5">
    <location>
        <begin position="191"/>
        <end position="253"/>
    </location>
</feature>
<feature type="domain" description="Cyclic nucleotide-binding" evidence="4">
    <location>
        <begin position="19"/>
        <end position="139"/>
    </location>
</feature>
<dbReference type="RefSeq" id="WP_149505538.1">
    <property type="nucleotide sequence ID" value="NZ_CP035710.1"/>
</dbReference>
<dbReference type="EMBL" id="CP035710">
    <property type="protein sequence ID" value="QEN02916.1"/>
    <property type="molecule type" value="Genomic_DNA"/>
</dbReference>
<evidence type="ECO:0000256" key="3">
    <source>
        <dbReference type="ARBA" id="ARBA00023163"/>
    </source>
</evidence>
<evidence type="ECO:0000313" key="7">
    <source>
        <dbReference type="EMBL" id="QEN02916.1"/>
    </source>
</evidence>
<geneLocation type="plasmid" evidence="7">
    <name>pSna507_unt10</name>
</geneLocation>
<reference evidence="6 9" key="2">
    <citation type="submission" date="2024-06" db="EMBL/GenBank/DDBJ databases">
        <title>Genomic Encyclopedia of Type Strains, Phase IV (KMG-IV): sequencing the most valuable type-strain genomes for metagenomic binning, comparative biology and taxonomic classification.</title>
        <authorList>
            <person name="Goeker M."/>
        </authorList>
    </citation>
    <scope>NUCLEOTIDE SEQUENCE [LARGE SCALE GENOMIC DNA]</scope>
    <source>
        <strain evidence="6 9">D-501</strain>
    </source>
</reference>
<keyword evidence="2" id="KW-0238">DNA-binding</keyword>
<dbReference type="Gene3D" id="2.60.120.10">
    <property type="entry name" value="Jelly Rolls"/>
    <property type="match status" value="1"/>
</dbReference>
<dbReference type="InterPro" id="IPR018490">
    <property type="entry name" value="cNMP-bd_dom_sf"/>
</dbReference>
<reference evidence="7 8" key="1">
    <citation type="submission" date="2019-02" db="EMBL/GenBank/DDBJ databases">
        <title>Complete Genome Sequence and Methylome Analysis of Sphaerotilus natans subsp. sulfidivorans D-507.</title>
        <authorList>
            <person name="Fomenkov A."/>
            <person name="Gridneva E."/>
            <person name="Smolyakov D."/>
            <person name="Dubinina G."/>
            <person name="Vincze T."/>
            <person name="Grabovich M."/>
            <person name="Roberts R.J."/>
        </authorList>
    </citation>
    <scope>NUCLEOTIDE SEQUENCE [LARGE SCALE GENOMIC DNA]</scope>
    <source>
        <strain evidence="7 8">D-507</strain>
        <plasmid evidence="7">pSna507_unt10</plasmid>
        <plasmid evidence="8">psna507_unt10</plasmid>
    </source>
</reference>
<dbReference type="InterPro" id="IPR014710">
    <property type="entry name" value="RmlC-like_jellyroll"/>
</dbReference>
<sequence>MDLPARPFDLPRYLAVLPLFQEMTPPELLRLAEGCRLRRLQRGDTVFRVGEPCEEFHVAVTGQVKLFAISQAGQEKVIELIGPGQSFAEALMFTGKPYIINAQTLSDALVLSVGKDTVFGEISRDPRFAMRMLAGISRRLHGLVHDVQAYALHNGMQRVIGYLLRDLDDAPGAMPETDSGLMPLDGSGSGGCAPLCREDGRTREHRVSLPVSKATIASRLSMTPEYFSRVLHELEAEGLIEMDRREIRIPDTGRLARHPLQ</sequence>
<dbReference type="Proteomes" id="UP000323522">
    <property type="component" value="Plasmid pSna507_unt10"/>
</dbReference>
<dbReference type="PROSITE" id="PS50042">
    <property type="entry name" value="CNMP_BINDING_3"/>
    <property type="match status" value="1"/>
</dbReference>
<keyword evidence="7" id="KW-0614">Plasmid</keyword>
<dbReference type="InterPro" id="IPR036390">
    <property type="entry name" value="WH_DNA-bd_sf"/>
</dbReference>
<name>A0A5C1Q7P7_9BURK</name>